<gene>
    <name evidence="2" type="ORF">AV903_15550</name>
    <name evidence="3" type="ORF">SY86_12350</name>
</gene>
<name>A0A0M2K9H4_9GAMM</name>
<protein>
    <recommendedName>
        <fullName evidence="1">DNA polymerase III subunit psi</fullName>
    </recommendedName>
</protein>
<dbReference type="Proteomes" id="UP000264980">
    <property type="component" value="Chromosome"/>
</dbReference>
<dbReference type="Pfam" id="PF03603">
    <property type="entry name" value="DNA_III_psi"/>
    <property type="match status" value="1"/>
</dbReference>
<evidence type="ECO:0000313" key="2">
    <source>
        <dbReference type="EMBL" id="AXF77114.1"/>
    </source>
</evidence>
<evidence type="ECO:0000313" key="4">
    <source>
        <dbReference type="Proteomes" id="UP000033924"/>
    </source>
</evidence>
<dbReference type="GO" id="GO:0003887">
    <property type="term" value="F:DNA-directed DNA polymerase activity"/>
    <property type="evidence" value="ECO:0007669"/>
    <property type="project" value="UniProtKB-KW"/>
</dbReference>
<evidence type="ECO:0000256" key="1">
    <source>
        <dbReference type="PIRNR" id="PIRNR029225"/>
    </source>
</evidence>
<dbReference type="InterPro" id="IPR004615">
    <property type="entry name" value="DNA_pol_III_psi"/>
</dbReference>
<keyword evidence="1" id="KW-0235">DNA replication</keyword>
<dbReference type="Proteomes" id="UP000033924">
    <property type="component" value="Unassembled WGS sequence"/>
</dbReference>
<dbReference type="InterPro" id="IPR036654">
    <property type="entry name" value="DNA_pol_III_psi_sf"/>
</dbReference>
<comment type="function">
    <text evidence="1">Part of the beta sliding clamp loading complex, which hydrolyzes ATP to load the beta clamp onto primed DNA to form the DNA replication pre-initiation complex. DNA polymerase III is a complex, multichain enzyme responsible for most of the replicative synthesis in bacteria. This DNA polymerase also exhibits 3' to 5' exonuclease activity.</text>
</comment>
<keyword evidence="1" id="KW-0808">Transferase</keyword>
<reference evidence="2 5" key="2">
    <citation type="submission" date="2016-01" db="EMBL/GenBank/DDBJ databases">
        <authorList>
            <person name="Oliw E.H."/>
        </authorList>
    </citation>
    <scope>NUCLEOTIDE SEQUENCE [LARGE SCALE GENOMIC DNA]</scope>
    <source>
        <strain evidence="2 5">MDcuke</strain>
    </source>
</reference>
<dbReference type="PATRIC" id="fig|65700.7.peg.3113"/>
<dbReference type="STRING" id="65700.SY86_12350"/>
<dbReference type="Gene3D" id="3.40.50.10220">
    <property type="entry name" value="DNA polymerase III, psi subunit"/>
    <property type="match status" value="1"/>
</dbReference>
<keyword evidence="4" id="KW-1185">Reference proteome</keyword>
<keyword evidence="1" id="KW-0239">DNA-directed DNA polymerase</keyword>
<dbReference type="AlphaFoldDB" id="A0A0M2K9H4"/>
<evidence type="ECO:0000313" key="3">
    <source>
        <dbReference type="EMBL" id="KKF36035.1"/>
    </source>
</evidence>
<proteinExistence type="predicted"/>
<sequence length="137" mass="15463">MSSRRDWLLQQMGITQYTLRRPRALQGEVSIAVTEKTRLIIVAQTPPPLDDPFMRDVLRAMMLTEHETLVITPEQQAMLPDPPPCICWCLGLNTPISTGVPDIISPELAELSQNAGAKRTLWQQISDYESHFFTEAS</sequence>
<accession>A0A0M2K9H4</accession>
<dbReference type="SUPFAM" id="SSF102220">
    <property type="entry name" value="DNA polymerase III psi subunit"/>
    <property type="match status" value="1"/>
</dbReference>
<organism evidence="3 4">
    <name type="scientific">Erwinia tracheiphila</name>
    <dbReference type="NCBI Taxonomy" id="65700"/>
    <lineage>
        <taxon>Bacteria</taxon>
        <taxon>Pseudomonadati</taxon>
        <taxon>Pseudomonadota</taxon>
        <taxon>Gammaproteobacteria</taxon>
        <taxon>Enterobacterales</taxon>
        <taxon>Erwiniaceae</taxon>
        <taxon>Erwinia</taxon>
    </lineage>
</organism>
<dbReference type="EMBL" id="CP013970">
    <property type="protein sequence ID" value="AXF77114.1"/>
    <property type="molecule type" value="Genomic_DNA"/>
</dbReference>
<dbReference type="RefSeq" id="WP_040465549.1">
    <property type="nucleotide sequence ID" value="NZ_CP013970.1"/>
</dbReference>
<reference evidence="3 4" key="1">
    <citation type="submission" date="2015-01" db="EMBL/GenBank/DDBJ databases">
        <title>Erwinia tracheiphila.</title>
        <authorList>
            <person name="Shapiro L.R."/>
        </authorList>
    </citation>
    <scope>NUCLEOTIDE SEQUENCE [LARGE SCALE GENOMIC DNA]</scope>
    <source>
        <strain evidence="3 4">BuffGH</strain>
    </source>
</reference>
<keyword evidence="1" id="KW-0548">Nucleotidyltransferase</keyword>
<dbReference type="GO" id="GO:0006260">
    <property type="term" value="P:DNA replication"/>
    <property type="evidence" value="ECO:0007669"/>
    <property type="project" value="UniProtKB-KW"/>
</dbReference>
<dbReference type="GO" id="GO:0008408">
    <property type="term" value="F:3'-5' exonuclease activity"/>
    <property type="evidence" value="ECO:0007669"/>
    <property type="project" value="InterPro"/>
</dbReference>
<dbReference type="EMBL" id="JXNU01000003">
    <property type="protein sequence ID" value="KKF36035.1"/>
    <property type="molecule type" value="Genomic_DNA"/>
</dbReference>
<evidence type="ECO:0000313" key="5">
    <source>
        <dbReference type="Proteomes" id="UP000264980"/>
    </source>
</evidence>
<dbReference type="PIRSF" id="PIRSF029225">
    <property type="entry name" value="DNA_pol_III_psi"/>
    <property type="match status" value="1"/>
</dbReference>